<organism evidence="3 4">
    <name type="scientific">Methylotenera oryzisoli</name>
    <dbReference type="NCBI Taxonomy" id="2080758"/>
    <lineage>
        <taxon>Bacteria</taxon>
        <taxon>Pseudomonadati</taxon>
        <taxon>Pseudomonadota</taxon>
        <taxon>Betaproteobacteria</taxon>
        <taxon>Nitrosomonadales</taxon>
        <taxon>Methylophilaceae</taxon>
        <taxon>Methylotenera</taxon>
    </lineage>
</organism>
<feature type="region of interest" description="Disordered" evidence="1">
    <location>
        <begin position="24"/>
        <end position="47"/>
    </location>
</feature>
<protein>
    <submittedName>
        <fullName evidence="3">Uncharacterized protein</fullName>
    </submittedName>
</protein>
<evidence type="ECO:0000313" key="4">
    <source>
        <dbReference type="Proteomes" id="UP000297706"/>
    </source>
</evidence>
<keyword evidence="2" id="KW-0732">Signal</keyword>
<keyword evidence="4" id="KW-1185">Reference proteome</keyword>
<feature type="signal peptide" evidence="2">
    <location>
        <begin position="1"/>
        <end position="19"/>
    </location>
</feature>
<comment type="caution">
    <text evidence="3">The sequence shown here is derived from an EMBL/GenBank/DDBJ whole genome shotgun (WGS) entry which is preliminary data.</text>
</comment>
<dbReference type="EMBL" id="PQVH01000012">
    <property type="protein sequence ID" value="TFW70570.1"/>
    <property type="molecule type" value="Genomic_DNA"/>
</dbReference>
<evidence type="ECO:0000256" key="1">
    <source>
        <dbReference type="SAM" id="MobiDB-lite"/>
    </source>
</evidence>
<evidence type="ECO:0000313" key="3">
    <source>
        <dbReference type="EMBL" id="TFW70570.1"/>
    </source>
</evidence>
<dbReference type="AlphaFoldDB" id="A0A4Y9VQV7"/>
<dbReference type="Proteomes" id="UP000297706">
    <property type="component" value="Unassembled WGS sequence"/>
</dbReference>
<gene>
    <name evidence="3" type="ORF">C3Y98_09620</name>
</gene>
<dbReference type="OrthoDB" id="9864004at2"/>
<dbReference type="RefSeq" id="WP_135278375.1">
    <property type="nucleotide sequence ID" value="NZ_PQVH01000012.1"/>
</dbReference>
<proteinExistence type="predicted"/>
<reference evidence="3 4" key="1">
    <citation type="submission" date="2018-02" db="EMBL/GenBank/DDBJ databases">
        <title>A novel lanthanide dependent methylotroph, Methylotenera sp. La3113.</title>
        <authorList>
            <person name="Lv H."/>
            <person name="Tani A."/>
        </authorList>
    </citation>
    <scope>NUCLEOTIDE SEQUENCE [LARGE SCALE GENOMIC DNA]</scope>
    <source>
        <strain evidence="3 4">La3113</strain>
    </source>
</reference>
<feature type="chain" id="PRO_5021368323" evidence="2">
    <location>
        <begin position="20"/>
        <end position="68"/>
    </location>
</feature>
<accession>A0A4Y9VQV7</accession>
<sequence length="68" mass="7730">MKVLSVWLLGLMFALSAYASEKQDVEKEKAEPAKDTKAEVAKENKSDKHDVLKTKFLGSRPYMESKVR</sequence>
<name>A0A4Y9VQV7_9PROT</name>
<evidence type="ECO:0000256" key="2">
    <source>
        <dbReference type="SAM" id="SignalP"/>
    </source>
</evidence>